<sequence length="732" mass="81821">MTSDGDSTPEQDLTRKIRCEGSKVPGGRCSNCSAFNSDCTYAQPPKKRGRKYRDTIVEELKRENFELRAENASLKTQLQSLSLCSICRQPLHVLPAQGSDNPSASRRSTSTSESTSSDPEESIGDQESTVNELTARFNEISLDAMDVTYLGPASSFALAGNVFAMKEKYLGRPLPTQSGRSLFWGWEKEAYDQKPRYVFPPSDLIIPLLDLYFTSVHPTLPILHRPSFERSVSEGLHLKDPDFGGTLLSVLALASRYSNDPRVLVDGDVSSLSSGWRFATQVRILPTLSQPTIYQVQMCYLLAIFMLGTSVPQVSWLYLVMELVSVTFSIAASTEDSPGAAKQALNTSYGSEHSGLLLFWNGNSAFVWGGPRVCILKSTYEVEPPLEVDDEYWDRGFIQPLDKPSQLSYFKYHLRLFEVLGDVMRRLYGSKKAKLVMGWDGPQWEQRTVAEFDSIMNNFLESIPPHLRWDPENPPQGTFFDQSAILHMAYNYTLISIHLPYIQMASVLGAPSLSICASAARAIITTADIWLRKLQRVPLPSILDPVFVSTVILILNSLRTKRTALPMEKDWYQVARAMEIFKFAESRLQPAGRVWDLLRELSTLEAVPFEYPPNHEPHSDGSGPSFSGIPESPALDVPEEYHPQPCQSFDVWNRPLPSDQTSTLRPGMTIEQLLADADSLDAMNSILDDQLMSMLMAPSADVANMDQWDTYVEHSNAYGTDAIWPNGFGAQQ</sequence>
<name>A0A8H6XAN2_9AGAR</name>
<evidence type="ECO:0000313" key="7">
    <source>
        <dbReference type="EMBL" id="KAF7337009.1"/>
    </source>
</evidence>
<comment type="subcellular location">
    <subcellularLocation>
        <location evidence="1">Nucleus</location>
    </subcellularLocation>
</comment>
<evidence type="ECO:0000313" key="8">
    <source>
        <dbReference type="Proteomes" id="UP000620124"/>
    </source>
</evidence>
<dbReference type="GO" id="GO:0006351">
    <property type="term" value="P:DNA-templated transcription"/>
    <property type="evidence" value="ECO:0007669"/>
    <property type="project" value="InterPro"/>
</dbReference>
<proteinExistence type="predicted"/>
<feature type="compositionally biased region" description="Low complexity" evidence="5">
    <location>
        <begin position="102"/>
        <end position="117"/>
    </location>
</feature>
<dbReference type="CDD" id="cd12148">
    <property type="entry name" value="fungal_TF_MHR"/>
    <property type="match status" value="1"/>
</dbReference>
<dbReference type="PANTHER" id="PTHR46910">
    <property type="entry name" value="TRANSCRIPTION FACTOR PDR1"/>
    <property type="match status" value="1"/>
</dbReference>
<keyword evidence="8" id="KW-1185">Reference proteome</keyword>
<dbReference type="PANTHER" id="PTHR46910:SF3">
    <property type="entry name" value="HALOTOLERANCE PROTEIN 9-RELATED"/>
    <property type="match status" value="1"/>
</dbReference>
<dbReference type="CDD" id="cd00067">
    <property type="entry name" value="GAL4"/>
    <property type="match status" value="1"/>
</dbReference>
<organism evidence="7 8">
    <name type="scientific">Mycena venus</name>
    <dbReference type="NCBI Taxonomy" id="2733690"/>
    <lineage>
        <taxon>Eukaryota</taxon>
        <taxon>Fungi</taxon>
        <taxon>Dikarya</taxon>
        <taxon>Basidiomycota</taxon>
        <taxon>Agaricomycotina</taxon>
        <taxon>Agaricomycetes</taxon>
        <taxon>Agaricomycetidae</taxon>
        <taxon>Agaricales</taxon>
        <taxon>Marasmiineae</taxon>
        <taxon>Mycenaceae</taxon>
        <taxon>Mycena</taxon>
    </lineage>
</organism>
<feature type="region of interest" description="Disordered" evidence="5">
    <location>
        <begin position="95"/>
        <end position="129"/>
    </location>
</feature>
<comment type="caution">
    <text evidence="7">The sequence shown here is derived from an EMBL/GenBank/DDBJ whole genome shotgun (WGS) entry which is preliminary data.</text>
</comment>
<keyword evidence="4" id="KW-0539">Nucleus</keyword>
<keyword evidence="2" id="KW-0479">Metal-binding</keyword>
<protein>
    <submittedName>
        <fullName evidence="7">Fungal-trans domain-containing protein</fullName>
    </submittedName>
</protein>
<feature type="domain" description="Xylanolytic transcriptional activator regulatory" evidence="6">
    <location>
        <begin position="209"/>
        <end position="323"/>
    </location>
</feature>
<dbReference type="OrthoDB" id="4456959at2759"/>
<evidence type="ECO:0000256" key="1">
    <source>
        <dbReference type="ARBA" id="ARBA00004123"/>
    </source>
</evidence>
<reference evidence="7" key="1">
    <citation type="submission" date="2020-05" db="EMBL/GenBank/DDBJ databases">
        <title>Mycena genomes resolve the evolution of fungal bioluminescence.</title>
        <authorList>
            <person name="Tsai I.J."/>
        </authorList>
    </citation>
    <scope>NUCLEOTIDE SEQUENCE</scope>
    <source>
        <strain evidence="7">CCC161011</strain>
    </source>
</reference>
<dbReference type="InterPro" id="IPR036864">
    <property type="entry name" value="Zn2-C6_fun-type_DNA-bd_sf"/>
</dbReference>
<feature type="region of interest" description="Disordered" evidence="5">
    <location>
        <begin position="610"/>
        <end position="640"/>
    </location>
</feature>
<evidence type="ECO:0000256" key="2">
    <source>
        <dbReference type="ARBA" id="ARBA00022723"/>
    </source>
</evidence>
<dbReference type="GO" id="GO:0005634">
    <property type="term" value="C:nucleus"/>
    <property type="evidence" value="ECO:0007669"/>
    <property type="project" value="UniProtKB-SubCell"/>
</dbReference>
<dbReference type="InterPro" id="IPR050987">
    <property type="entry name" value="AtrR-like"/>
</dbReference>
<dbReference type="InterPro" id="IPR001138">
    <property type="entry name" value="Zn2Cys6_DnaBD"/>
</dbReference>
<dbReference type="AlphaFoldDB" id="A0A8H6XAN2"/>
<dbReference type="EMBL" id="JACAZI010000022">
    <property type="protein sequence ID" value="KAF7337009.1"/>
    <property type="molecule type" value="Genomic_DNA"/>
</dbReference>
<dbReference type="GO" id="GO:0003677">
    <property type="term" value="F:DNA binding"/>
    <property type="evidence" value="ECO:0007669"/>
    <property type="project" value="UniProtKB-KW"/>
</dbReference>
<accession>A0A8H6XAN2</accession>
<dbReference type="InterPro" id="IPR007219">
    <property type="entry name" value="XnlR_reg_dom"/>
</dbReference>
<gene>
    <name evidence="7" type="ORF">MVEN_02137500</name>
</gene>
<dbReference type="Gene3D" id="4.10.240.10">
    <property type="entry name" value="Zn(2)-C6 fungal-type DNA-binding domain"/>
    <property type="match status" value="1"/>
</dbReference>
<evidence type="ECO:0000256" key="3">
    <source>
        <dbReference type="ARBA" id="ARBA00023125"/>
    </source>
</evidence>
<evidence type="ECO:0000256" key="5">
    <source>
        <dbReference type="SAM" id="MobiDB-lite"/>
    </source>
</evidence>
<dbReference type="Proteomes" id="UP000620124">
    <property type="component" value="Unassembled WGS sequence"/>
</dbReference>
<dbReference type="GO" id="GO:0008270">
    <property type="term" value="F:zinc ion binding"/>
    <property type="evidence" value="ECO:0007669"/>
    <property type="project" value="InterPro"/>
</dbReference>
<evidence type="ECO:0000259" key="6">
    <source>
        <dbReference type="Pfam" id="PF04082"/>
    </source>
</evidence>
<evidence type="ECO:0000256" key="4">
    <source>
        <dbReference type="ARBA" id="ARBA00023242"/>
    </source>
</evidence>
<dbReference type="GO" id="GO:0000981">
    <property type="term" value="F:DNA-binding transcription factor activity, RNA polymerase II-specific"/>
    <property type="evidence" value="ECO:0007669"/>
    <property type="project" value="InterPro"/>
</dbReference>
<dbReference type="Pfam" id="PF04082">
    <property type="entry name" value="Fungal_trans"/>
    <property type="match status" value="1"/>
</dbReference>
<keyword evidence="3" id="KW-0238">DNA-binding</keyword>